<organism evidence="2 3">
    <name type="scientific">Streptomyces niveus</name>
    <name type="common">Streptomyces spheroides</name>
    <dbReference type="NCBI Taxonomy" id="193462"/>
    <lineage>
        <taxon>Bacteria</taxon>
        <taxon>Bacillati</taxon>
        <taxon>Actinomycetota</taxon>
        <taxon>Actinomycetes</taxon>
        <taxon>Kitasatosporales</taxon>
        <taxon>Streptomycetaceae</taxon>
        <taxon>Streptomyces</taxon>
    </lineage>
</organism>
<evidence type="ECO:0000313" key="3">
    <source>
        <dbReference type="Proteomes" id="UP000189677"/>
    </source>
</evidence>
<evidence type="ECO:0000259" key="1">
    <source>
        <dbReference type="PROSITE" id="PS51186"/>
    </source>
</evidence>
<dbReference type="EMBL" id="CP018047">
    <property type="protein sequence ID" value="AQU66578.1"/>
    <property type="molecule type" value="Genomic_DNA"/>
</dbReference>
<sequence length="223" mass="23511">MDSSTITAAWVAGWAVNRSTPAPVVEPWGYRVDVGLPGHVFRHVLPEPDEASVRKLCETVTEPGAWLKVLAPPERVAGWITPGWTVPDDPGYMMFSALRRSIPPAVPVPPAGYTVETETRDGVFRVRATAPDGSPAARGQIAGAVDGGAGPGRTAVVDQVETSRNHRRRGLGRLVMRTLETAAADAGATTGVLAATRDGLGLYTSLGWRLQGPLTGVVRGSDD</sequence>
<dbReference type="PROSITE" id="PS51186">
    <property type="entry name" value="GNAT"/>
    <property type="match status" value="1"/>
</dbReference>
<dbReference type="RefSeq" id="WP_078075110.1">
    <property type="nucleotide sequence ID" value="NZ_CP018047.1"/>
</dbReference>
<keyword evidence="3" id="KW-1185">Reference proteome</keyword>
<protein>
    <submittedName>
        <fullName evidence="2">GNAT family N-acetyltransferase</fullName>
    </submittedName>
</protein>
<accession>A0A1U9QQM7</accession>
<dbReference type="KEGG" id="snw:BBN63_10275"/>
<proteinExistence type="predicted"/>
<dbReference type="OrthoDB" id="4966223at2"/>
<reference evidence="2 3" key="1">
    <citation type="submission" date="2016-11" db="EMBL/GenBank/DDBJ databases">
        <title>Complete genome sequence of Streptomyces niveus SCSIO 3406.</title>
        <authorList>
            <person name="Zhu Q."/>
            <person name="Cheng W."/>
            <person name="Song Y."/>
            <person name="Li Q."/>
            <person name="Ju J."/>
        </authorList>
    </citation>
    <scope>NUCLEOTIDE SEQUENCE [LARGE SCALE GENOMIC DNA]</scope>
    <source>
        <strain evidence="2 3">SCSIO 3406</strain>
    </source>
</reference>
<dbReference type="GO" id="GO:0016747">
    <property type="term" value="F:acyltransferase activity, transferring groups other than amino-acyl groups"/>
    <property type="evidence" value="ECO:0007669"/>
    <property type="project" value="InterPro"/>
</dbReference>
<evidence type="ECO:0000313" key="2">
    <source>
        <dbReference type="EMBL" id="AQU66578.1"/>
    </source>
</evidence>
<dbReference type="SUPFAM" id="SSF55729">
    <property type="entry name" value="Acyl-CoA N-acyltransferases (Nat)"/>
    <property type="match status" value="1"/>
</dbReference>
<dbReference type="Proteomes" id="UP000189677">
    <property type="component" value="Chromosome"/>
</dbReference>
<dbReference type="InterPro" id="IPR000182">
    <property type="entry name" value="GNAT_dom"/>
</dbReference>
<dbReference type="Gene3D" id="3.40.630.30">
    <property type="match status" value="1"/>
</dbReference>
<keyword evidence="2" id="KW-0808">Transferase</keyword>
<dbReference type="AlphaFoldDB" id="A0A1U9QQM7"/>
<name>A0A1U9QQM7_STRNV</name>
<dbReference type="InterPro" id="IPR016181">
    <property type="entry name" value="Acyl_CoA_acyltransferase"/>
</dbReference>
<feature type="domain" description="N-acetyltransferase" evidence="1">
    <location>
        <begin position="93"/>
        <end position="223"/>
    </location>
</feature>
<gene>
    <name evidence="2" type="ORF">BBN63_10275</name>
</gene>
<dbReference type="Pfam" id="PF00583">
    <property type="entry name" value="Acetyltransf_1"/>
    <property type="match status" value="1"/>
</dbReference>